<organism evidence="3 4">
    <name type="scientific">Caulochytrium protostelioides</name>
    <dbReference type="NCBI Taxonomy" id="1555241"/>
    <lineage>
        <taxon>Eukaryota</taxon>
        <taxon>Fungi</taxon>
        <taxon>Fungi incertae sedis</taxon>
        <taxon>Chytridiomycota</taxon>
        <taxon>Chytridiomycota incertae sedis</taxon>
        <taxon>Chytridiomycetes</taxon>
        <taxon>Caulochytriales</taxon>
        <taxon>Caulochytriaceae</taxon>
        <taxon>Caulochytrium</taxon>
    </lineage>
</organism>
<accession>A0A4P9WYD9</accession>
<sequence>MRLVHGVLVALAMAAAVVLAVPPPHIPSLPASRAAVRADPDQPTKAVDYVKTLLRGKSPVGPEQRRSMGRAFLPESNPGRGRAEGRRQGHTRERRFRFHLIDFDAGDRSSGLA</sequence>
<feature type="chain" id="PRO_5020678163" evidence="2">
    <location>
        <begin position="21"/>
        <end position="113"/>
    </location>
</feature>
<feature type="compositionally biased region" description="Basic and acidic residues" evidence="1">
    <location>
        <begin position="81"/>
        <end position="91"/>
    </location>
</feature>
<dbReference type="Proteomes" id="UP000274922">
    <property type="component" value="Unassembled WGS sequence"/>
</dbReference>
<keyword evidence="4" id="KW-1185">Reference proteome</keyword>
<feature type="region of interest" description="Disordered" evidence="1">
    <location>
        <begin position="57"/>
        <end position="93"/>
    </location>
</feature>
<feature type="signal peptide" evidence="2">
    <location>
        <begin position="1"/>
        <end position="20"/>
    </location>
</feature>
<reference evidence="4" key="1">
    <citation type="journal article" date="2018" name="Nat. Microbiol.">
        <title>Leveraging single-cell genomics to expand the fungal tree of life.</title>
        <authorList>
            <person name="Ahrendt S.R."/>
            <person name="Quandt C.A."/>
            <person name="Ciobanu D."/>
            <person name="Clum A."/>
            <person name="Salamov A."/>
            <person name="Andreopoulos B."/>
            <person name="Cheng J.F."/>
            <person name="Woyke T."/>
            <person name="Pelin A."/>
            <person name="Henrissat B."/>
            <person name="Reynolds N.K."/>
            <person name="Benny G.L."/>
            <person name="Smith M.E."/>
            <person name="James T.Y."/>
            <person name="Grigoriev I.V."/>
        </authorList>
    </citation>
    <scope>NUCLEOTIDE SEQUENCE [LARGE SCALE GENOMIC DNA]</scope>
    <source>
        <strain evidence="4">ATCC 52028</strain>
    </source>
</reference>
<proteinExistence type="predicted"/>
<dbReference type="AlphaFoldDB" id="A0A4P9WYD9"/>
<evidence type="ECO:0000313" key="4">
    <source>
        <dbReference type="Proteomes" id="UP000274922"/>
    </source>
</evidence>
<gene>
    <name evidence="3" type="ORF">CXG81DRAFT_21312</name>
</gene>
<feature type="non-terminal residue" evidence="3">
    <location>
        <position position="113"/>
    </location>
</feature>
<protein>
    <submittedName>
        <fullName evidence="3">Uncharacterized protein</fullName>
    </submittedName>
</protein>
<evidence type="ECO:0000256" key="1">
    <source>
        <dbReference type="SAM" id="MobiDB-lite"/>
    </source>
</evidence>
<keyword evidence="2" id="KW-0732">Signal</keyword>
<evidence type="ECO:0000313" key="3">
    <source>
        <dbReference type="EMBL" id="RKO98464.1"/>
    </source>
</evidence>
<evidence type="ECO:0000256" key="2">
    <source>
        <dbReference type="SAM" id="SignalP"/>
    </source>
</evidence>
<name>A0A4P9WYD9_9FUNG</name>
<dbReference type="EMBL" id="ML014429">
    <property type="protein sequence ID" value="RKO98464.1"/>
    <property type="molecule type" value="Genomic_DNA"/>
</dbReference>